<dbReference type="Gene3D" id="3.30.160.60">
    <property type="entry name" value="Classic Zinc Finger"/>
    <property type="match status" value="1"/>
</dbReference>
<keyword evidence="2 7" id="KW-0812">Transmembrane</keyword>
<evidence type="ECO:0000256" key="1">
    <source>
        <dbReference type="ARBA" id="ARBA00022475"/>
    </source>
</evidence>
<dbReference type="PANTHER" id="PTHR30518:SF2">
    <property type="entry name" value="ENDOLYTIC MUREIN TRANSGLYCOSYLASE"/>
    <property type="match status" value="1"/>
</dbReference>
<dbReference type="EMBL" id="CAFAAG010000065">
    <property type="protein sequence ID" value="CAB4794769.1"/>
    <property type="molecule type" value="Genomic_DNA"/>
</dbReference>
<dbReference type="GO" id="GO:0016829">
    <property type="term" value="F:lyase activity"/>
    <property type="evidence" value="ECO:0007669"/>
    <property type="project" value="UniProtKB-KW"/>
</dbReference>
<evidence type="ECO:0000256" key="7">
    <source>
        <dbReference type="SAM" id="Phobius"/>
    </source>
</evidence>
<reference evidence="8" key="1">
    <citation type="submission" date="2020-05" db="EMBL/GenBank/DDBJ databases">
        <authorList>
            <person name="Chiriac C."/>
            <person name="Salcher M."/>
            <person name="Ghai R."/>
            <person name="Kavagutti S V."/>
        </authorList>
    </citation>
    <scope>NUCLEOTIDE SEQUENCE</scope>
</reference>
<proteinExistence type="inferred from homology"/>
<evidence type="ECO:0000256" key="3">
    <source>
        <dbReference type="ARBA" id="ARBA00022989"/>
    </source>
</evidence>
<accession>A0A6J6XEH7</accession>
<gene>
    <name evidence="8" type="ORF">UFOPK2975_00891</name>
</gene>
<dbReference type="InterPro" id="IPR003770">
    <property type="entry name" value="MLTG-like"/>
</dbReference>
<sequence length="403" mass="44191">MANQPINQPIDPLIKSTKSDDRVAENWHDDPWDIVVDNSESSVEPRDFREIAPMLRVVLAAVVCFSLFLGAIGLWYLHKVNPSGGSSVGVSFTVNDGDSVSSVSSRLESEGFITSAGVFRWYVGRKGGIELTPGYYAIRPHDHMGNIMKVLSTPPSATFVKVTFPEGFTLLQMSKRLAEKTLRLNADLFNQAAQDPAVESVYRPAAQTSLEGLLFPDTYQISGDESESQVVARMVQLMERVGRQEGLDKSQDLIGFSPYKTLVIASMIEREAKTEGDRAKIARVIYNRLELGMKLQIDATLYYAAPEGSTFTQAKELDTPYNTYLYKGLTPTPIANPGRASIAAALHPAQDPLQNDPICKGVAKPCRYLFYVLSDKDGNHAFAATLAQHEANVEASRAAGLLP</sequence>
<dbReference type="NCBIfam" id="TIGR00247">
    <property type="entry name" value="endolytic transglycosylase MltG"/>
    <property type="match status" value="1"/>
</dbReference>
<dbReference type="CDD" id="cd08010">
    <property type="entry name" value="MltG_like"/>
    <property type="match status" value="1"/>
</dbReference>
<keyword evidence="4 7" id="KW-0472">Membrane</keyword>
<evidence type="ECO:0000256" key="6">
    <source>
        <dbReference type="ARBA" id="ARBA00023316"/>
    </source>
</evidence>
<protein>
    <submittedName>
        <fullName evidence="8">Unannotated protein</fullName>
    </submittedName>
</protein>
<feature type="transmembrane region" description="Helical" evidence="7">
    <location>
        <begin position="55"/>
        <end position="77"/>
    </location>
</feature>
<organism evidence="8">
    <name type="scientific">freshwater metagenome</name>
    <dbReference type="NCBI Taxonomy" id="449393"/>
    <lineage>
        <taxon>unclassified sequences</taxon>
        <taxon>metagenomes</taxon>
        <taxon>ecological metagenomes</taxon>
    </lineage>
</organism>
<evidence type="ECO:0000313" key="8">
    <source>
        <dbReference type="EMBL" id="CAB4794769.1"/>
    </source>
</evidence>
<dbReference type="PANTHER" id="PTHR30518">
    <property type="entry name" value="ENDOLYTIC MUREIN TRANSGLYCOSYLASE"/>
    <property type="match status" value="1"/>
</dbReference>
<keyword evidence="6" id="KW-0961">Cell wall biogenesis/degradation</keyword>
<dbReference type="HAMAP" id="MF_02065">
    <property type="entry name" value="MltG"/>
    <property type="match status" value="1"/>
</dbReference>
<dbReference type="Gene3D" id="3.30.1490.480">
    <property type="entry name" value="Endolytic murein transglycosylase"/>
    <property type="match status" value="1"/>
</dbReference>
<dbReference type="GO" id="GO:0071555">
    <property type="term" value="P:cell wall organization"/>
    <property type="evidence" value="ECO:0007669"/>
    <property type="project" value="UniProtKB-KW"/>
</dbReference>
<keyword evidence="1" id="KW-1003">Cell membrane</keyword>
<name>A0A6J6XEH7_9ZZZZ</name>
<keyword evidence="3 7" id="KW-1133">Transmembrane helix</keyword>
<evidence type="ECO:0000256" key="4">
    <source>
        <dbReference type="ARBA" id="ARBA00023136"/>
    </source>
</evidence>
<dbReference type="Pfam" id="PF02618">
    <property type="entry name" value="YceG"/>
    <property type="match status" value="1"/>
</dbReference>
<evidence type="ECO:0000256" key="2">
    <source>
        <dbReference type="ARBA" id="ARBA00022692"/>
    </source>
</evidence>
<keyword evidence="5" id="KW-0456">Lyase</keyword>
<dbReference type="AlphaFoldDB" id="A0A6J6XEH7"/>
<evidence type="ECO:0000256" key="5">
    <source>
        <dbReference type="ARBA" id="ARBA00023239"/>
    </source>
</evidence>